<evidence type="ECO:0000313" key="1">
    <source>
        <dbReference type="EMBL" id="KAL2273253.1"/>
    </source>
</evidence>
<comment type="caution">
    <text evidence="1">The sequence shown here is derived from an EMBL/GenBank/DDBJ whole genome shotgun (WGS) entry which is preliminary data.</text>
</comment>
<dbReference type="EMBL" id="JBAWTH010000194">
    <property type="protein sequence ID" value="KAL2273253.1"/>
    <property type="molecule type" value="Genomic_DNA"/>
</dbReference>
<keyword evidence="2" id="KW-1185">Reference proteome</keyword>
<protein>
    <submittedName>
        <fullName evidence="1">Uncharacterized protein</fullName>
    </submittedName>
</protein>
<name>A0ABR4DS63_9PEZI</name>
<organism evidence="1 2">
    <name type="scientific">Diaporthe vaccinii</name>
    <dbReference type="NCBI Taxonomy" id="105482"/>
    <lineage>
        <taxon>Eukaryota</taxon>
        <taxon>Fungi</taxon>
        <taxon>Dikarya</taxon>
        <taxon>Ascomycota</taxon>
        <taxon>Pezizomycotina</taxon>
        <taxon>Sordariomycetes</taxon>
        <taxon>Sordariomycetidae</taxon>
        <taxon>Diaporthales</taxon>
        <taxon>Diaporthaceae</taxon>
        <taxon>Diaporthe</taxon>
        <taxon>Diaporthe eres species complex</taxon>
    </lineage>
</organism>
<accession>A0ABR4DS63</accession>
<dbReference type="Proteomes" id="UP001600888">
    <property type="component" value="Unassembled WGS sequence"/>
</dbReference>
<gene>
    <name evidence="1" type="ORF">FJTKL_04857</name>
</gene>
<reference evidence="1 2" key="1">
    <citation type="submission" date="2024-03" db="EMBL/GenBank/DDBJ databases">
        <title>A high-quality draft genome sequence of Diaporthe vaccinii, a causative agent of upright dieback and viscid rot disease in cranberry plants.</title>
        <authorList>
            <person name="Sarrasin M."/>
            <person name="Lang B.F."/>
            <person name="Burger G."/>
        </authorList>
    </citation>
    <scope>NUCLEOTIDE SEQUENCE [LARGE SCALE GENOMIC DNA]</scope>
    <source>
        <strain evidence="1 2">IS7</strain>
    </source>
</reference>
<sequence>MSSQPCTISLCTLTHLSCQPCFPYAVDPNCNLDLSPEMLPWFYPPFKTYQQGQHFKPGPKLSILPRHQSLHVRAVATVSLYVKFQKLVCEVTPLTTAESPSPPAQSPRRR</sequence>
<evidence type="ECO:0000313" key="2">
    <source>
        <dbReference type="Proteomes" id="UP001600888"/>
    </source>
</evidence>
<proteinExistence type="predicted"/>